<gene>
    <name evidence="3" type="primary">Acey_s0098.g3106</name>
    <name evidence="3" type="ORF">Y032_0098g3106</name>
</gene>
<keyword evidence="4" id="KW-1185">Reference proteome</keyword>
<sequence>MADESGNDGSSATPGTTRTRKVRPEIQIYRPGMMRKGTDVTASGPPPSDSKPPTEPTSRRRSPRISLDFGGAGRINENSHRRRSNDTESVHSYHGDSGSTTPDAASMCSDRRDSFGKISGSRTFSRGGGGGYSGNRQVYHAGRNDITNSTSSGKRNTRDYSNRQNSRPPLSQGGRDGHNERNSNSRYSYNSTQSLYDPQQPGGYLNYQPNPNRRRGKLDQGRAPSPMRFRRTTQLQQNERASMRAEAGQRRNVGNRRRNDSINSTQSDYIPQYSDGLRVDTHLETQSVSGEAPSSSSMSYMQLCQSFESIGSFDWSQEVESEYNAKHSEDPEENAASTREKSENRNLHSDSSGNDFAHGDFSHSKPKRGILRVPLAMRRGKERNRNDSDRSSSLRGSIVEEDYEVDDISSGDATPTEESGDERHWNRQKEIRLTKSARDNQCKPGYSGGESRHENRSSRLAGRLTVERSKPEPQTEQATSLSSRVARAVMRGEPIRTYKPPAMRAMEKNDAAQTNADVRNRNWSHMLFWVRFLKKGGLGYYMSAIGWTWSVISGEGGAAKLRYWPIRATGQSQSLATPLSSVADEEMRPSSASQHNAQPRQMTDYPVYHEIASNEGPKMQKINDSITSLLTQVQKRDTRAAEKVVQLSGELAEIYYGVLPRDIFFTFSMNLEQHLWKQAFYKPIEVFKSVVNSPKESSKTFRGLMLVLLNKGIAFYERLIGLYEKELNVDLEKAMLVPSILHEDDFWSVSSFPNSAEQNATKQKVAVKSCSRHLISLGDLKRYKTLVEGSEDYQDARITYMRSALLWPASGHCYNQLAVVAYFSMLYRSRRRARNTPLEILSNRRQVLYHPIPYFFIEHPR</sequence>
<dbReference type="InterPro" id="IPR011990">
    <property type="entry name" value="TPR-like_helical_dom_sf"/>
</dbReference>
<dbReference type="PANTHER" id="PTHR15696:SF38">
    <property type="entry name" value="PIN DOMAIN-CONTAINING PROTEIN"/>
    <property type="match status" value="1"/>
</dbReference>
<proteinExistence type="predicted"/>
<feature type="compositionally biased region" description="Basic and acidic residues" evidence="1">
    <location>
        <begin position="338"/>
        <end position="348"/>
    </location>
</feature>
<evidence type="ECO:0000256" key="1">
    <source>
        <dbReference type="SAM" id="MobiDB-lite"/>
    </source>
</evidence>
<reference evidence="4" key="1">
    <citation type="journal article" date="2015" name="Nat. Genet.">
        <title>The genome and transcriptome of the zoonotic hookworm Ancylostoma ceylanicum identify infection-specific gene families.</title>
        <authorList>
            <person name="Schwarz E.M."/>
            <person name="Hu Y."/>
            <person name="Antoshechkin I."/>
            <person name="Miller M.M."/>
            <person name="Sternberg P.W."/>
            <person name="Aroian R.V."/>
        </authorList>
    </citation>
    <scope>NUCLEOTIDE SEQUENCE</scope>
    <source>
        <strain evidence="4">HY135</strain>
    </source>
</reference>
<feature type="compositionally biased region" description="Basic and acidic residues" evidence="1">
    <location>
        <begin position="421"/>
        <end position="441"/>
    </location>
</feature>
<feature type="region of interest" description="Disordered" evidence="1">
    <location>
        <begin position="321"/>
        <end position="480"/>
    </location>
</feature>
<dbReference type="Gene3D" id="1.25.40.10">
    <property type="entry name" value="Tetratricopeptide repeat domain"/>
    <property type="match status" value="1"/>
</dbReference>
<dbReference type="GO" id="GO:0070034">
    <property type="term" value="F:telomerase RNA binding"/>
    <property type="evidence" value="ECO:0007669"/>
    <property type="project" value="TreeGrafter"/>
</dbReference>
<dbReference type="GO" id="GO:0005697">
    <property type="term" value="C:telomerase holoenzyme complex"/>
    <property type="evidence" value="ECO:0007669"/>
    <property type="project" value="TreeGrafter"/>
</dbReference>
<dbReference type="AlphaFoldDB" id="A0A016TIG1"/>
<accession>A0A016TIG1</accession>
<dbReference type="OrthoDB" id="2017974at2759"/>
<dbReference type="EMBL" id="JARK01001434">
    <property type="protein sequence ID" value="EYC02754.1"/>
    <property type="molecule type" value="Genomic_DNA"/>
</dbReference>
<evidence type="ECO:0000259" key="2">
    <source>
        <dbReference type="Pfam" id="PF10374"/>
    </source>
</evidence>
<feature type="compositionally biased region" description="Pro residues" evidence="1">
    <location>
        <begin position="44"/>
        <end position="55"/>
    </location>
</feature>
<evidence type="ECO:0000313" key="3">
    <source>
        <dbReference type="EMBL" id="EYC02754.1"/>
    </source>
</evidence>
<name>A0A016TIG1_9BILA</name>
<feature type="compositionally biased region" description="Polar residues" evidence="1">
    <location>
        <begin position="145"/>
        <end position="154"/>
    </location>
</feature>
<feature type="region of interest" description="Disordered" evidence="1">
    <location>
        <begin position="575"/>
        <end position="599"/>
    </location>
</feature>
<dbReference type="GO" id="GO:0000184">
    <property type="term" value="P:nuclear-transcribed mRNA catabolic process, nonsense-mediated decay"/>
    <property type="evidence" value="ECO:0007669"/>
    <property type="project" value="TreeGrafter"/>
</dbReference>
<feature type="compositionally biased region" description="Acidic residues" evidence="1">
    <location>
        <begin position="399"/>
        <end position="409"/>
    </location>
</feature>
<dbReference type="InterPro" id="IPR019458">
    <property type="entry name" value="Est1-like_N"/>
</dbReference>
<dbReference type="STRING" id="53326.A0A016TIG1"/>
<feature type="compositionally biased region" description="Polar residues" evidence="1">
    <location>
        <begin position="7"/>
        <end position="17"/>
    </location>
</feature>
<feature type="region of interest" description="Disordered" evidence="1">
    <location>
        <begin position="1"/>
        <end position="274"/>
    </location>
</feature>
<feature type="compositionally biased region" description="Polar residues" evidence="1">
    <location>
        <begin position="590"/>
        <end position="599"/>
    </location>
</feature>
<comment type="caution">
    <text evidence="3">The sequence shown here is derived from an EMBL/GenBank/DDBJ whole genome shotgun (WGS) entry which is preliminary data.</text>
</comment>
<dbReference type="Proteomes" id="UP000024635">
    <property type="component" value="Unassembled WGS sequence"/>
</dbReference>
<feature type="compositionally biased region" description="Basic and acidic residues" evidence="1">
    <location>
        <begin position="84"/>
        <end position="94"/>
    </location>
</feature>
<dbReference type="SUPFAM" id="SSF48452">
    <property type="entry name" value="TPR-like"/>
    <property type="match status" value="1"/>
</dbReference>
<organism evidence="3 4">
    <name type="scientific">Ancylostoma ceylanicum</name>
    <dbReference type="NCBI Taxonomy" id="53326"/>
    <lineage>
        <taxon>Eukaryota</taxon>
        <taxon>Metazoa</taxon>
        <taxon>Ecdysozoa</taxon>
        <taxon>Nematoda</taxon>
        <taxon>Chromadorea</taxon>
        <taxon>Rhabditida</taxon>
        <taxon>Rhabditina</taxon>
        <taxon>Rhabditomorpha</taxon>
        <taxon>Strongyloidea</taxon>
        <taxon>Ancylostomatidae</taxon>
        <taxon>Ancylostomatinae</taxon>
        <taxon>Ancylostoma</taxon>
    </lineage>
</organism>
<feature type="compositionally biased region" description="Basic and acidic residues" evidence="1">
    <location>
        <begin position="383"/>
        <end position="392"/>
    </location>
</feature>
<dbReference type="PANTHER" id="PTHR15696">
    <property type="entry name" value="SMG-7 SUPPRESSOR WITH MORPHOLOGICAL EFFECT ON GENITALIA PROTEIN 7"/>
    <property type="match status" value="1"/>
</dbReference>
<evidence type="ECO:0000313" key="4">
    <source>
        <dbReference type="Proteomes" id="UP000024635"/>
    </source>
</evidence>
<dbReference type="GO" id="GO:0042162">
    <property type="term" value="F:telomeric DNA binding"/>
    <property type="evidence" value="ECO:0007669"/>
    <property type="project" value="TreeGrafter"/>
</dbReference>
<protein>
    <recommendedName>
        <fullName evidence="2">Telomerase activating protein Est1-like N-terminal domain-containing protein</fullName>
    </recommendedName>
</protein>
<dbReference type="InterPro" id="IPR045153">
    <property type="entry name" value="Est1/Ebs1-like"/>
</dbReference>
<dbReference type="Pfam" id="PF10374">
    <property type="entry name" value="EST1"/>
    <property type="match status" value="1"/>
</dbReference>
<feature type="domain" description="Telomerase activating protein Est1-like N-terminal" evidence="2">
    <location>
        <begin position="671"/>
        <end position="788"/>
    </location>
</feature>